<dbReference type="GeneID" id="63825208"/>
<dbReference type="InParanoid" id="A0A165GBV2"/>
<proteinExistence type="predicted"/>
<sequence length="54" mass="6142">MSLCGEARENNRLRGIAVTGGLREADWRTSGHREGKWEDADERSCRIEHKQCAV</sequence>
<dbReference type="Proteomes" id="UP000076871">
    <property type="component" value="Unassembled WGS sequence"/>
</dbReference>
<name>A0A165GBV2_9APHY</name>
<keyword evidence="2" id="KW-1185">Reference proteome</keyword>
<evidence type="ECO:0000313" key="2">
    <source>
        <dbReference type="Proteomes" id="UP000076871"/>
    </source>
</evidence>
<evidence type="ECO:0000313" key="1">
    <source>
        <dbReference type="EMBL" id="KZT10128.1"/>
    </source>
</evidence>
<gene>
    <name evidence="1" type="ORF">LAESUDRAFT_722295</name>
</gene>
<protein>
    <submittedName>
        <fullName evidence="1">Uncharacterized protein</fullName>
    </submittedName>
</protein>
<accession>A0A165GBV2</accession>
<dbReference type="EMBL" id="KV427610">
    <property type="protein sequence ID" value="KZT10128.1"/>
    <property type="molecule type" value="Genomic_DNA"/>
</dbReference>
<dbReference type="AlphaFoldDB" id="A0A165GBV2"/>
<reference evidence="1 2" key="1">
    <citation type="journal article" date="2016" name="Mol. Biol. Evol.">
        <title>Comparative Genomics of Early-Diverging Mushroom-Forming Fungi Provides Insights into the Origins of Lignocellulose Decay Capabilities.</title>
        <authorList>
            <person name="Nagy L.G."/>
            <person name="Riley R."/>
            <person name="Tritt A."/>
            <person name="Adam C."/>
            <person name="Daum C."/>
            <person name="Floudas D."/>
            <person name="Sun H."/>
            <person name="Yadav J.S."/>
            <person name="Pangilinan J."/>
            <person name="Larsson K.H."/>
            <person name="Matsuura K."/>
            <person name="Barry K."/>
            <person name="Labutti K."/>
            <person name="Kuo R."/>
            <person name="Ohm R.A."/>
            <person name="Bhattacharya S.S."/>
            <person name="Shirouzu T."/>
            <person name="Yoshinaga Y."/>
            <person name="Martin F.M."/>
            <person name="Grigoriev I.V."/>
            <person name="Hibbett D.S."/>
        </authorList>
    </citation>
    <scope>NUCLEOTIDE SEQUENCE [LARGE SCALE GENOMIC DNA]</scope>
    <source>
        <strain evidence="1 2">93-53</strain>
    </source>
</reference>
<dbReference type="RefSeq" id="XP_040767868.1">
    <property type="nucleotide sequence ID" value="XM_040908179.1"/>
</dbReference>
<organism evidence="1 2">
    <name type="scientific">Laetiporus sulphureus 93-53</name>
    <dbReference type="NCBI Taxonomy" id="1314785"/>
    <lineage>
        <taxon>Eukaryota</taxon>
        <taxon>Fungi</taxon>
        <taxon>Dikarya</taxon>
        <taxon>Basidiomycota</taxon>
        <taxon>Agaricomycotina</taxon>
        <taxon>Agaricomycetes</taxon>
        <taxon>Polyporales</taxon>
        <taxon>Laetiporus</taxon>
    </lineage>
</organism>